<feature type="domain" description="CTCK" evidence="9">
    <location>
        <begin position="22"/>
        <end position="118"/>
    </location>
</feature>
<dbReference type="InParanoid" id="A0A3Q3LZV7"/>
<keyword evidence="4" id="KW-0964">Secreted</keyword>
<evidence type="ECO:0000256" key="2">
    <source>
        <dbReference type="ARBA" id="ARBA00004613"/>
    </source>
</evidence>
<dbReference type="AlphaFoldDB" id="A0A3Q3LZV7"/>
<comment type="caution">
    <text evidence="7">Lacks conserved residue(s) required for the propagation of feature annotation.</text>
</comment>
<keyword evidence="5" id="KW-0372">Hormone</keyword>
<dbReference type="GeneTree" id="ENSGT00940000177138"/>
<reference evidence="10" key="2">
    <citation type="submission" date="2025-09" db="UniProtKB">
        <authorList>
            <consortium name="Ensembl"/>
        </authorList>
    </citation>
    <scope>IDENTIFICATION</scope>
</reference>
<name>A0A3Q3LZV7_9LABR</name>
<sequence>MIIQDKAVSLLVRVANIELLLCLTGTVRGDCEIHSKQEIIKVNNCESMKPVNMTYCAGHCGSMSMYSAAANAMMHQCECCQEDKTSEGEVELECDDGTTVPHKYTMVESCLCNRAVCVGGTTIVPAKRRRRR</sequence>
<organism evidence="10 11">
    <name type="scientific">Labrus bergylta</name>
    <name type="common">ballan wrasse</name>
    <dbReference type="NCBI Taxonomy" id="56723"/>
    <lineage>
        <taxon>Eukaryota</taxon>
        <taxon>Metazoa</taxon>
        <taxon>Chordata</taxon>
        <taxon>Craniata</taxon>
        <taxon>Vertebrata</taxon>
        <taxon>Euteleostomi</taxon>
        <taxon>Actinopterygii</taxon>
        <taxon>Neopterygii</taxon>
        <taxon>Teleostei</taxon>
        <taxon>Neoteleostei</taxon>
        <taxon>Acanthomorphata</taxon>
        <taxon>Eupercaria</taxon>
        <taxon>Labriformes</taxon>
        <taxon>Labridae</taxon>
        <taxon>Labrus</taxon>
    </lineage>
</organism>
<evidence type="ECO:0000256" key="1">
    <source>
        <dbReference type="ARBA" id="ARBA00003920"/>
    </source>
</evidence>
<evidence type="ECO:0000313" key="10">
    <source>
        <dbReference type="Ensembl" id="ENSLBEP00000014020.1"/>
    </source>
</evidence>
<feature type="disulfide bond" evidence="7">
    <location>
        <begin position="60"/>
        <end position="112"/>
    </location>
</feature>
<dbReference type="PANTHER" id="PTHR11339:SF408">
    <property type="entry name" value="MUCIN-5B"/>
    <property type="match status" value="1"/>
</dbReference>
<evidence type="ECO:0000256" key="8">
    <source>
        <dbReference type="SAM" id="SignalP"/>
    </source>
</evidence>
<feature type="signal peptide" evidence="8">
    <location>
        <begin position="1"/>
        <end position="29"/>
    </location>
</feature>
<evidence type="ECO:0000256" key="4">
    <source>
        <dbReference type="ARBA" id="ARBA00022525"/>
    </source>
</evidence>
<keyword evidence="11" id="KW-1185">Reference proteome</keyword>
<dbReference type="PROSITE" id="PS00261">
    <property type="entry name" value="GLYCO_HORMONE_BETA_1"/>
    <property type="match status" value="1"/>
</dbReference>
<dbReference type="InterPro" id="IPR006207">
    <property type="entry name" value="Cys_knot_C"/>
</dbReference>
<dbReference type="InterPro" id="IPR029034">
    <property type="entry name" value="Cystine-knot_cytokine"/>
</dbReference>
<comment type="subunit">
    <text evidence="3">Heterodimer of an alpha and a beta chain.</text>
</comment>
<dbReference type="PROSITE" id="PS01185">
    <property type="entry name" value="CTCK_1"/>
    <property type="match status" value="1"/>
</dbReference>
<comment type="function">
    <text evidence="1">Involved in gametogenesis and steroidogenesis.</text>
</comment>
<accession>A0A3Q3LZV7</accession>
<reference evidence="10" key="1">
    <citation type="submission" date="2025-08" db="UniProtKB">
        <authorList>
            <consortium name="Ensembl"/>
        </authorList>
    </citation>
    <scope>IDENTIFICATION</scope>
</reference>
<feature type="disulfide bond" evidence="7">
    <location>
        <begin position="45"/>
        <end position="94"/>
    </location>
</feature>
<keyword evidence="8" id="KW-0732">Signal</keyword>
<dbReference type="Pfam" id="PF00007">
    <property type="entry name" value="Cys_knot"/>
    <property type="match status" value="1"/>
</dbReference>
<dbReference type="SMART" id="SM00041">
    <property type="entry name" value="CT"/>
    <property type="match status" value="1"/>
</dbReference>
<feature type="chain" id="PRO_5018661461" description="CTCK domain-containing protein" evidence="8">
    <location>
        <begin position="30"/>
        <end position="132"/>
    </location>
</feature>
<feature type="disulfide bond" evidence="7">
    <location>
        <begin position="56"/>
        <end position="110"/>
    </location>
</feature>
<dbReference type="PANTHER" id="PTHR11339">
    <property type="entry name" value="EXTRACELLULAR MATRIX GLYCOPROTEIN RELATED"/>
    <property type="match status" value="1"/>
</dbReference>
<dbReference type="InterPro" id="IPR050780">
    <property type="entry name" value="Mucin_vWF_Thrombospondin_sf"/>
</dbReference>
<dbReference type="SUPFAM" id="SSF57501">
    <property type="entry name" value="Cystine-knot cytokines"/>
    <property type="match status" value="1"/>
</dbReference>
<evidence type="ECO:0000256" key="3">
    <source>
        <dbReference type="ARBA" id="ARBA00011870"/>
    </source>
</evidence>
<dbReference type="Proteomes" id="UP000261660">
    <property type="component" value="Unplaced"/>
</dbReference>
<dbReference type="InterPro" id="IPR006208">
    <property type="entry name" value="Glyco_hormone_CN"/>
</dbReference>
<keyword evidence="6 7" id="KW-1015">Disulfide bond</keyword>
<dbReference type="InterPro" id="IPR018245">
    <property type="entry name" value="Gonadotropin_bsu_CS"/>
</dbReference>
<evidence type="ECO:0000259" key="9">
    <source>
        <dbReference type="PROSITE" id="PS01225"/>
    </source>
</evidence>
<evidence type="ECO:0000256" key="7">
    <source>
        <dbReference type="PROSITE-ProRule" id="PRU00039"/>
    </source>
</evidence>
<proteinExistence type="predicted"/>
<dbReference type="Gene3D" id="2.10.90.10">
    <property type="entry name" value="Cystine-knot cytokines"/>
    <property type="match status" value="1"/>
</dbReference>
<dbReference type="GO" id="GO:0005615">
    <property type="term" value="C:extracellular space"/>
    <property type="evidence" value="ECO:0007669"/>
    <property type="project" value="TreeGrafter"/>
</dbReference>
<protein>
    <recommendedName>
        <fullName evidence="9">CTCK domain-containing protein</fullName>
    </recommendedName>
</protein>
<evidence type="ECO:0000313" key="11">
    <source>
        <dbReference type="Proteomes" id="UP000261660"/>
    </source>
</evidence>
<dbReference type="GO" id="GO:0031012">
    <property type="term" value="C:extracellular matrix"/>
    <property type="evidence" value="ECO:0007669"/>
    <property type="project" value="TreeGrafter"/>
</dbReference>
<dbReference type="Ensembl" id="ENSLBET00000014819.1">
    <property type="protein sequence ID" value="ENSLBEP00000014020.1"/>
    <property type="gene ID" value="ENSLBEG00000010897.1"/>
</dbReference>
<comment type="subcellular location">
    <subcellularLocation>
        <location evidence="2">Secreted</location>
    </subcellularLocation>
</comment>
<evidence type="ECO:0000256" key="6">
    <source>
        <dbReference type="ARBA" id="ARBA00023157"/>
    </source>
</evidence>
<dbReference type="STRING" id="56723.ENSLBEP00000014020"/>
<dbReference type="PROSITE" id="PS01225">
    <property type="entry name" value="CTCK_2"/>
    <property type="match status" value="1"/>
</dbReference>
<evidence type="ECO:0000256" key="5">
    <source>
        <dbReference type="ARBA" id="ARBA00022702"/>
    </source>
</evidence>
<dbReference type="GO" id="GO:0005179">
    <property type="term" value="F:hormone activity"/>
    <property type="evidence" value="ECO:0007669"/>
    <property type="project" value="UniProtKB-KW"/>
</dbReference>